<keyword evidence="2" id="KW-0378">Hydrolase</keyword>
<dbReference type="Pfam" id="PF12697">
    <property type="entry name" value="Abhydrolase_6"/>
    <property type="match status" value="1"/>
</dbReference>
<dbReference type="GO" id="GO:0016787">
    <property type="term" value="F:hydrolase activity"/>
    <property type="evidence" value="ECO:0007669"/>
    <property type="project" value="UniProtKB-KW"/>
</dbReference>
<dbReference type="PANTHER" id="PTHR43433:SF5">
    <property type="entry name" value="AB HYDROLASE-1 DOMAIN-CONTAINING PROTEIN"/>
    <property type="match status" value="1"/>
</dbReference>
<accession>A0A918GQR8</accession>
<organism evidence="2 3">
    <name type="scientific">Streptomyces griseoviridis</name>
    <dbReference type="NCBI Taxonomy" id="45398"/>
    <lineage>
        <taxon>Bacteria</taxon>
        <taxon>Bacillati</taxon>
        <taxon>Actinomycetota</taxon>
        <taxon>Actinomycetes</taxon>
        <taxon>Kitasatosporales</taxon>
        <taxon>Streptomycetaceae</taxon>
        <taxon>Streptomyces</taxon>
    </lineage>
</organism>
<name>A0A918GQR8_STRGD</name>
<dbReference type="EMBL" id="BMSL01000019">
    <property type="protein sequence ID" value="GGS55328.1"/>
    <property type="molecule type" value="Genomic_DNA"/>
</dbReference>
<evidence type="ECO:0000313" key="2">
    <source>
        <dbReference type="EMBL" id="GGS55328.1"/>
    </source>
</evidence>
<dbReference type="Gene3D" id="3.40.50.1820">
    <property type="entry name" value="alpha/beta hydrolase"/>
    <property type="match status" value="1"/>
</dbReference>
<reference evidence="2" key="2">
    <citation type="submission" date="2020-09" db="EMBL/GenBank/DDBJ databases">
        <authorList>
            <person name="Sun Q."/>
            <person name="Ohkuma M."/>
        </authorList>
    </citation>
    <scope>NUCLEOTIDE SEQUENCE</scope>
    <source>
        <strain evidence="2">JCM 4234</strain>
    </source>
</reference>
<gene>
    <name evidence="2" type="ORF">GCM10010238_50830</name>
</gene>
<dbReference type="InterPro" id="IPR050471">
    <property type="entry name" value="AB_hydrolase"/>
</dbReference>
<protein>
    <submittedName>
        <fullName evidence="2">Alpha/beta hydrolase</fullName>
    </submittedName>
</protein>
<keyword evidence="3" id="KW-1185">Reference proteome</keyword>
<reference evidence="2" key="1">
    <citation type="journal article" date="2014" name="Int. J. Syst. Evol. Microbiol.">
        <title>Complete genome sequence of Corynebacterium casei LMG S-19264T (=DSM 44701T), isolated from a smear-ripened cheese.</title>
        <authorList>
            <consortium name="US DOE Joint Genome Institute (JGI-PGF)"/>
            <person name="Walter F."/>
            <person name="Albersmeier A."/>
            <person name="Kalinowski J."/>
            <person name="Ruckert C."/>
        </authorList>
    </citation>
    <scope>NUCLEOTIDE SEQUENCE</scope>
    <source>
        <strain evidence="2">JCM 4234</strain>
    </source>
</reference>
<feature type="domain" description="AB hydrolase-1" evidence="1">
    <location>
        <begin position="45"/>
        <end position="269"/>
    </location>
</feature>
<dbReference type="InterPro" id="IPR000073">
    <property type="entry name" value="AB_hydrolase_1"/>
</dbReference>
<dbReference type="AlphaFoldDB" id="A0A918GQR8"/>
<proteinExistence type="predicted"/>
<evidence type="ECO:0000313" key="3">
    <source>
        <dbReference type="Proteomes" id="UP000653493"/>
    </source>
</evidence>
<dbReference type="SUPFAM" id="SSF53474">
    <property type="entry name" value="alpha/beta-Hydrolases"/>
    <property type="match status" value="1"/>
</dbReference>
<evidence type="ECO:0000259" key="1">
    <source>
        <dbReference type="Pfam" id="PF12697"/>
    </source>
</evidence>
<dbReference type="PANTHER" id="PTHR43433">
    <property type="entry name" value="HYDROLASE, ALPHA/BETA FOLD FAMILY PROTEIN"/>
    <property type="match status" value="1"/>
</dbReference>
<dbReference type="InterPro" id="IPR029058">
    <property type="entry name" value="AB_hydrolase_fold"/>
</dbReference>
<dbReference type="Proteomes" id="UP000653493">
    <property type="component" value="Unassembled WGS sequence"/>
</dbReference>
<comment type="caution">
    <text evidence="2">The sequence shown here is derived from an EMBL/GenBank/DDBJ whole genome shotgun (WGS) entry which is preliminary data.</text>
</comment>
<sequence>MSPYLSDSVETRYVRGPLGERFAYRRFGRAVDVPLVLLTRLRATMDHWDPDFLDRLATRREIVVFDNRGTGASTGTPPASIDGLVEGALSFTRSLGLDEVDLLGWAMGGTVAQGMALAEPFLVRRLVLAGSSPGGIPRLPAQAVKVRQTLSKPVNDEEDFLYLFFPQTDPARAVGRASLGRLQRRLRASRTVVGPEAVRAQLVAVGTFEGFWERQSELDLPVLLAHGVRDVVVHPYASCAMAQRLPDAKVIFYNDAGHGFLFQHPDDFAVEVDHFLS</sequence>